<dbReference type="AlphaFoldDB" id="A0A6A0HCE9"/>
<keyword evidence="8" id="KW-1185">Reference proteome</keyword>
<evidence type="ECO:0000256" key="3">
    <source>
        <dbReference type="ARBA" id="ARBA00023242"/>
    </source>
</evidence>
<dbReference type="SMART" id="SM00360">
    <property type="entry name" value="RRM"/>
    <property type="match status" value="1"/>
</dbReference>
<dbReference type="OrthoDB" id="6159137at2759"/>
<feature type="region of interest" description="Disordered" evidence="5">
    <location>
        <begin position="174"/>
        <end position="224"/>
    </location>
</feature>
<evidence type="ECO:0000313" key="9">
    <source>
        <dbReference type="RefSeq" id="XP_018026541.1"/>
    </source>
</evidence>
<dbReference type="GO" id="GO:0017069">
    <property type="term" value="F:snRNA binding"/>
    <property type="evidence" value="ECO:0007669"/>
    <property type="project" value="TreeGrafter"/>
</dbReference>
<dbReference type="OMA" id="GFVEMRS"/>
<feature type="compositionally biased region" description="Basic and acidic residues" evidence="5">
    <location>
        <begin position="201"/>
        <end position="212"/>
    </location>
</feature>
<dbReference type="GeneID" id="108681967"/>
<evidence type="ECO:0000259" key="6">
    <source>
        <dbReference type="PROSITE" id="PS50102"/>
    </source>
</evidence>
<evidence type="ECO:0000256" key="2">
    <source>
        <dbReference type="ARBA" id="ARBA00022884"/>
    </source>
</evidence>
<proteinExistence type="predicted"/>
<dbReference type="GO" id="GO:0003729">
    <property type="term" value="F:mRNA binding"/>
    <property type="evidence" value="ECO:0007669"/>
    <property type="project" value="TreeGrafter"/>
</dbReference>
<dbReference type="Proteomes" id="UP000694843">
    <property type="component" value="Unplaced"/>
</dbReference>
<evidence type="ECO:0000313" key="7">
    <source>
        <dbReference type="EMBL" id="KAA0202944.1"/>
    </source>
</evidence>
<evidence type="ECO:0000256" key="1">
    <source>
        <dbReference type="ARBA" id="ARBA00004123"/>
    </source>
</evidence>
<feature type="domain" description="RRM" evidence="6">
    <location>
        <begin position="57"/>
        <end position="139"/>
    </location>
</feature>
<gene>
    <name evidence="9" type="primary">LOC108681967</name>
    <name evidence="7" type="ORF">HAZT_HAZT010284</name>
</gene>
<comment type="subcellular location">
    <subcellularLocation>
        <location evidence="1">Nucleus</location>
    </subcellularLocation>
</comment>
<name>A0A6A0HCE9_HYAAZ</name>
<dbReference type="SUPFAM" id="SSF54928">
    <property type="entry name" value="RNA-binding domain, RBD"/>
    <property type="match status" value="1"/>
</dbReference>
<reference evidence="7" key="2">
    <citation type="journal article" date="2018" name="Environ. Sci. Technol.">
        <title>The Toxicogenome of Hyalella azteca: A Model for Sediment Ecotoxicology and Evolutionary Toxicology.</title>
        <authorList>
            <person name="Poynton H.C."/>
            <person name="Hasenbein S."/>
            <person name="Benoit J.B."/>
            <person name="Sepulveda M.S."/>
            <person name="Poelchau M.F."/>
            <person name="Hughes D.S.T."/>
            <person name="Murali S.C."/>
            <person name="Chen S."/>
            <person name="Glastad K.M."/>
            <person name="Goodisman M.A.D."/>
            <person name="Werren J.H."/>
            <person name="Vineis J.H."/>
            <person name="Bowen J.L."/>
            <person name="Friedrich M."/>
            <person name="Jones J."/>
            <person name="Robertson H.M."/>
            <person name="Feyereisen R."/>
            <person name="Mechler-Hickson A."/>
            <person name="Mathers N."/>
            <person name="Lee C.E."/>
            <person name="Colbourne J.K."/>
            <person name="Biales A."/>
            <person name="Johnston J.S."/>
            <person name="Wellborn G.A."/>
            <person name="Rosendale A.J."/>
            <person name="Cridge A.G."/>
            <person name="Munoz-Torres M.C."/>
            <person name="Bain P.A."/>
            <person name="Manny A.R."/>
            <person name="Major K.M."/>
            <person name="Lambert F.N."/>
            <person name="Vulpe C.D."/>
            <person name="Tuck P."/>
            <person name="Blalock B.J."/>
            <person name="Lin Y.Y."/>
            <person name="Smith M.E."/>
            <person name="Ochoa-Acuna H."/>
            <person name="Chen M.M."/>
            <person name="Childers C.P."/>
            <person name="Qu J."/>
            <person name="Dugan S."/>
            <person name="Lee S.L."/>
            <person name="Chao H."/>
            <person name="Dinh H."/>
            <person name="Han Y."/>
            <person name="Doddapaneni H."/>
            <person name="Worley K.C."/>
            <person name="Muzny D.M."/>
            <person name="Gibbs R.A."/>
            <person name="Richards S."/>
        </authorList>
    </citation>
    <scope>NUCLEOTIDE SEQUENCE</scope>
    <source>
        <strain evidence="7">HAZT.00-mixed</strain>
        <tissue evidence="7">Whole organism</tissue>
    </source>
</reference>
<dbReference type="Proteomes" id="UP000711488">
    <property type="component" value="Unassembled WGS sequence"/>
</dbReference>
<dbReference type="GO" id="GO:0071011">
    <property type="term" value="C:precatalytic spliceosome"/>
    <property type="evidence" value="ECO:0007669"/>
    <property type="project" value="TreeGrafter"/>
</dbReference>
<dbReference type="Pfam" id="PF00076">
    <property type="entry name" value="RRM_1"/>
    <property type="match status" value="1"/>
</dbReference>
<reference evidence="7" key="1">
    <citation type="submission" date="2014-08" db="EMBL/GenBank/DDBJ databases">
        <authorList>
            <person name="Murali S."/>
            <person name="Richards S."/>
            <person name="Bandaranaike D."/>
            <person name="Bellair M."/>
            <person name="Blankenburg K."/>
            <person name="Chao H."/>
            <person name="Dinh H."/>
            <person name="Doddapaneni H."/>
            <person name="Dugan-Rocha S."/>
            <person name="Elkadiri S."/>
            <person name="Gnanaolivu R."/>
            <person name="Hughes D."/>
            <person name="Lee S."/>
            <person name="Li M."/>
            <person name="Ming W."/>
            <person name="Munidasa M."/>
            <person name="Muniz J."/>
            <person name="Nguyen L."/>
            <person name="Osuji N."/>
            <person name="Pu L.-L."/>
            <person name="Puazo M."/>
            <person name="Skinner E."/>
            <person name="Qu C."/>
            <person name="Quiroz J."/>
            <person name="Raj R."/>
            <person name="Weissenberger G."/>
            <person name="Xin Y."/>
            <person name="Zou X."/>
            <person name="Han Y."/>
            <person name="Worley K."/>
            <person name="Muzny D."/>
            <person name="Gibbs R."/>
        </authorList>
    </citation>
    <scope>NUCLEOTIDE SEQUENCE</scope>
    <source>
        <strain evidence="7">HAZT.00-mixed</strain>
        <tissue evidence="7">Whole organism</tissue>
    </source>
</reference>
<accession>A0A6A0HCE9</accession>
<dbReference type="KEGG" id="hazt:108681967"/>
<reference evidence="7" key="3">
    <citation type="submission" date="2019-06" db="EMBL/GenBank/DDBJ databases">
        <authorList>
            <person name="Poynton C."/>
            <person name="Hasenbein S."/>
            <person name="Benoit J.B."/>
            <person name="Sepulveda M.S."/>
            <person name="Poelchau M.F."/>
            <person name="Murali S.C."/>
            <person name="Chen S."/>
            <person name="Glastad K.M."/>
            <person name="Werren J.H."/>
            <person name="Vineis J.H."/>
            <person name="Bowen J.L."/>
            <person name="Friedrich M."/>
            <person name="Jones J."/>
            <person name="Robertson H.M."/>
            <person name="Feyereisen R."/>
            <person name="Mechler-Hickson A."/>
            <person name="Mathers N."/>
            <person name="Lee C.E."/>
            <person name="Colbourne J.K."/>
            <person name="Biales A."/>
            <person name="Johnston J.S."/>
            <person name="Wellborn G.A."/>
            <person name="Rosendale A.J."/>
            <person name="Cridge A.G."/>
            <person name="Munoz-Torres M.C."/>
            <person name="Bain P.A."/>
            <person name="Manny A.R."/>
            <person name="Major K.M."/>
            <person name="Lambert F.N."/>
            <person name="Vulpe C.D."/>
            <person name="Tuck P."/>
            <person name="Blalock B.J."/>
            <person name="Lin Y.-Y."/>
            <person name="Smith M.E."/>
            <person name="Ochoa-Acuna H."/>
            <person name="Chen M.-J.M."/>
            <person name="Childers C.P."/>
            <person name="Qu J."/>
            <person name="Dugan S."/>
            <person name="Lee S.L."/>
            <person name="Chao H."/>
            <person name="Dinh H."/>
            <person name="Han Y."/>
            <person name="Doddapaneni H."/>
            <person name="Worley K.C."/>
            <person name="Muzny D.M."/>
            <person name="Gibbs R.A."/>
            <person name="Richards S."/>
        </authorList>
    </citation>
    <scope>NUCLEOTIDE SEQUENCE</scope>
    <source>
        <strain evidence="7">HAZT.00-mixed</strain>
        <tissue evidence="7">Whole organism</tissue>
    </source>
</reference>
<evidence type="ECO:0000256" key="5">
    <source>
        <dbReference type="SAM" id="MobiDB-lite"/>
    </source>
</evidence>
<dbReference type="RefSeq" id="XP_018026541.1">
    <property type="nucleotide sequence ID" value="XM_018171052.2"/>
</dbReference>
<dbReference type="GO" id="GO:0000398">
    <property type="term" value="P:mRNA splicing, via spliceosome"/>
    <property type="evidence" value="ECO:0007669"/>
    <property type="project" value="TreeGrafter"/>
</dbReference>
<sequence>MMDKKPTFSQSIATDEYDPLKAGSIDCSDTRPHDRAVCRALEAKHVPPKHIKSKPSCTIFVGRLPLTILEDEIFAAISKVASVRSVKVVKDIITGLGKGYAFVELKHSGDVEKVLHNCKGLSFDGKKALLDREVGRSLKGWIPRRLGGGWGGRKEAGQLRFGCVDRPWRKPIMQQKNEDSKSFGGPPTHNSGHRNFSFHEPYARKSNMESRKKDHVNRKMNQEC</sequence>
<dbReference type="PANTHER" id="PTHR13952:SF6">
    <property type="entry name" value="U11_U12 SMALL NUCLEAR RIBONUCLEOPROTEIN 35 KDA PROTEIN"/>
    <property type="match status" value="1"/>
</dbReference>
<protein>
    <submittedName>
        <fullName evidence="9">U11/U12 small nuclear ribonucleoprotein 35 kDa protein-like</fullName>
    </submittedName>
</protein>
<dbReference type="InterPro" id="IPR000504">
    <property type="entry name" value="RRM_dom"/>
</dbReference>
<dbReference type="Gene3D" id="3.30.70.330">
    <property type="match status" value="1"/>
</dbReference>
<dbReference type="PANTHER" id="PTHR13952">
    <property type="entry name" value="U1 SMALL NUCLEAR RIBONUCLEOPROTEIN 70 KD"/>
    <property type="match status" value="1"/>
</dbReference>
<dbReference type="PROSITE" id="PS50102">
    <property type="entry name" value="RRM"/>
    <property type="match status" value="1"/>
</dbReference>
<dbReference type="InterPro" id="IPR012677">
    <property type="entry name" value="Nucleotide-bd_a/b_plait_sf"/>
</dbReference>
<reference evidence="9" key="4">
    <citation type="submission" date="2025-04" db="UniProtKB">
        <authorList>
            <consortium name="RefSeq"/>
        </authorList>
    </citation>
    <scope>IDENTIFICATION</scope>
    <source>
        <tissue evidence="9">Whole organism</tissue>
    </source>
</reference>
<evidence type="ECO:0000256" key="4">
    <source>
        <dbReference type="PROSITE-ProRule" id="PRU00176"/>
    </source>
</evidence>
<dbReference type="InterPro" id="IPR051183">
    <property type="entry name" value="U1_U11-U12_snRNP_70-35kDa"/>
</dbReference>
<organism evidence="7">
    <name type="scientific">Hyalella azteca</name>
    <name type="common">Amphipod</name>
    <dbReference type="NCBI Taxonomy" id="294128"/>
    <lineage>
        <taxon>Eukaryota</taxon>
        <taxon>Metazoa</taxon>
        <taxon>Ecdysozoa</taxon>
        <taxon>Arthropoda</taxon>
        <taxon>Crustacea</taxon>
        <taxon>Multicrustacea</taxon>
        <taxon>Malacostraca</taxon>
        <taxon>Eumalacostraca</taxon>
        <taxon>Peracarida</taxon>
        <taxon>Amphipoda</taxon>
        <taxon>Senticaudata</taxon>
        <taxon>Talitrida</taxon>
        <taxon>Talitroidea</taxon>
        <taxon>Hyalellidae</taxon>
        <taxon>Hyalella</taxon>
    </lineage>
</organism>
<evidence type="ECO:0000313" key="8">
    <source>
        <dbReference type="Proteomes" id="UP000694843"/>
    </source>
</evidence>
<dbReference type="EMBL" id="JQDR03002726">
    <property type="protein sequence ID" value="KAA0202944.1"/>
    <property type="molecule type" value="Genomic_DNA"/>
</dbReference>
<keyword evidence="2 4" id="KW-0694">RNA-binding</keyword>
<keyword evidence="3" id="KW-0539">Nucleus</keyword>
<dbReference type="InterPro" id="IPR035979">
    <property type="entry name" value="RBD_domain_sf"/>
</dbReference>